<accession>A0A6H5IZG3</accession>
<feature type="region of interest" description="Disordered" evidence="1">
    <location>
        <begin position="321"/>
        <end position="352"/>
    </location>
</feature>
<organism evidence="2 3">
    <name type="scientific">Trichogramma brassicae</name>
    <dbReference type="NCBI Taxonomy" id="86971"/>
    <lineage>
        <taxon>Eukaryota</taxon>
        <taxon>Metazoa</taxon>
        <taxon>Ecdysozoa</taxon>
        <taxon>Arthropoda</taxon>
        <taxon>Hexapoda</taxon>
        <taxon>Insecta</taxon>
        <taxon>Pterygota</taxon>
        <taxon>Neoptera</taxon>
        <taxon>Endopterygota</taxon>
        <taxon>Hymenoptera</taxon>
        <taxon>Apocrita</taxon>
        <taxon>Proctotrupomorpha</taxon>
        <taxon>Chalcidoidea</taxon>
        <taxon>Trichogrammatidae</taxon>
        <taxon>Trichogramma</taxon>
    </lineage>
</organism>
<evidence type="ECO:0000256" key="1">
    <source>
        <dbReference type="SAM" id="MobiDB-lite"/>
    </source>
</evidence>
<dbReference type="AlphaFoldDB" id="A0A6H5IZG3"/>
<gene>
    <name evidence="2" type="ORF">TBRA_LOCUS14776</name>
</gene>
<proteinExistence type="predicted"/>
<sequence length="444" mass="48505">MIFSRILPVVSSIHSGRYKDGSSGGLPGFGIRTSLWRFQPDGNTPVSRHVMYTRRKMSGRAAIADLSAELGMILDPRLSSFEFLQGDGRYRLLRSTRQLQGGHPREQSRNRAAHQEKEAGLLGLWASQARHGNLVWFAPDVAVDLVAKLPPASTLAGLDRHVQKVPCGGVVRAVGFFVLPASRSLEESASPQAGAPEISDLDRPPVHRLTTVARIYLGHRGITCASDDGHKARRHILCSPGSDRCAGHGGRETVRIECTGVPSAALARQGPGGSPGVLDLEDDSLMVAVRVPPVYDFTRGVRVSQTYVRSTIELPCRPLKVGTSQQHRVEESERVEQDGRPRSSLPTSPLRRPCVEVSRNNKGSFAASLLGDVGKEGRKFHLRESWRSVDAEKENSADSGPREVRMYLRQALLHRNSSLHPDSCLAVGIGEPCIEWSKVLVLLT</sequence>
<feature type="compositionally biased region" description="Basic and acidic residues" evidence="1">
    <location>
        <begin position="327"/>
        <end position="341"/>
    </location>
</feature>
<dbReference type="Proteomes" id="UP000479190">
    <property type="component" value="Unassembled WGS sequence"/>
</dbReference>
<reference evidence="2 3" key="1">
    <citation type="submission" date="2020-02" db="EMBL/GenBank/DDBJ databases">
        <authorList>
            <person name="Ferguson B K."/>
        </authorList>
    </citation>
    <scope>NUCLEOTIDE SEQUENCE [LARGE SCALE GENOMIC DNA]</scope>
</reference>
<name>A0A6H5IZG3_9HYME</name>
<keyword evidence="3" id="KW-1185">Reference proteome</keyword>
<protein>
    <submittedName>
        <fullName evidence="2">Uncharacterized protein</fullName>
    </submittedName>
</protein>
<evidence type="ECO:0000313" key="3">
    <source>
        <dbReference type="Proteomes" id="UP000479190"/>
    </source>
</evidence>
<dbReference type="EMBL" id="CADCXV010001279">
    <property type="protein sequence ID" value="CAB0043188.1"/>
    <property type="molecule type" value="Genomic_DNA"/>
</dbReference>
<evidence type="ECO:0000313" key="2">
    <source>
        <dbReference type="EMBL" id="CAB0043188.1"/>
    </source>
</evidence>